<proteinExistence type="predicted"/>
<reference evidence="1 2" key="1">
    <citation type="submission" date="2015-10" db="EMBL/GenBank/DDBJ databases">
        <title>The utility of whole genome sequencing in characterizing Acinetobacter epidemiology and analyzing hospital outbreaks.</title>
        <authorList>
            <person name="Ozer E.A."/>
            <person name="Fitzpatrick M.A."/>
            <person name="Hauser A.R."/>
        </authorList>
    </citation>
    <scope>NUCLEOTIDE SEQUENCE [LARGE SCALE GENOMIC DNA]</scope>
    <source>
        <strain evidence="1 2">ABBL072</strain>
    </source>
</reference>
<organism evidence="1 2">
    <name type="scientific">Acinetobacter baumannii</name>
    <dbReference type="NCBI Taxonomy" id="470"/>
    <lineage>
        <taxon>Bacteria</taxon>
        <taxon>Pseudomonadati</taxon>
        <taxon>Pseudomonadota</taxon>
        <taxon>Gammaproteobacteria</taxon>
        <taxon>Moraxellales</taxon>
        <taxon>Moraxellaceae</taxon>
        <taxon>Acinetobacter</taxon>
        <taxon>Acinetobacter calcoaceticus/baumannii complex</taxon>
    </lineage>
</organism>
<dbReference type="Proteomes" id="UP000051449">
    <property type="component" value="Unassembled WGS sequence"/>
</dbReference>
<dbReference type="AlphaFoldDB" id="A0AAP1FBN7"/>
<accession>A0AAP1FBN7</accession>
<gene>
    <name evidence="1" type="ORF">APD33_13240</name>
</gene>
<evidence type="ECO:0000313" key="1">
    <source>
        <dbReference type="EMBL" id="KQE03574.1"/>
    </source>
</evidence>
<sequence length="140" mass="15611">MIRLKTGGSYMSHDFSTTRSIHLVSVGDDPNKCVVFDFIVNQKANGKFKITDNSFVCRINEGINHIALEVEKLGKDEKFAGSKAIQFGLSAFKNNSMLSTEDIVQRIGKFLTEAKIRILVSKASSRYETEGKSLVWGSWS</sequence>
<dbReference type="RefSeq" id="WP_000620306.1">
    <property type="nucleotide sequence ID" value="NZ_CACSGJ010000042.1"/>
</dbReference>
<comment type="caution">
    <text evidence="1">The sequence shown here is derived from an EMBL/GenBank/DDBJ whole genome shotgun (WGS) entry which is preliminary data.</text>
</comment>
<dbReference type="EMBL" id="LLGC01000179">
    <property type="protein sequence ID" value="KQE03574.1"/>
    <property type="molecule type" value="Genomic_DNA"/>
</dbReference>
<evidence type="ECO:0000313" key="2">
    <source>
        <dbReference type="Proteomes" id="UP000051449"/>
    </source>
</evidence>
<name>A0AAP1FBN7_ACIBA</name>
<protein>
    <submittedName>
        <fullName evidence="1">Uncharacterized protein</fullName>
    </submittedName>
</protein>